<evidence type="ECO:0000313" key="2">
    <source>
        <dbReference type="EMBL" id="MFC5292559.1"/>
    </source>
</evidence>
<dbReference type="CDD" id="cd01641">
    <property type="entry name" value="Bacterial_IMPase_like_1"/>
    <property type="match status" value="1"/>
</dbReference>
<evidence type="ECO:0000256" key="1">
    <source>
        <dbReference type="ARBA" id="ARBA00009759"/>
    </source>
</evidence>
<dbReference type="PRINTS" id="PR00377">
    <property type="entry name" value="IMPHPHTASES"/>
</dbReference>
<proteinExistence type="inferred from homology"/>
<evidence type="ECO:0000313" key="3">
    <source>
        <dbReference type="Proteomes" id="UP001595976"/>
    </source>
</evidence>
<dbReference type="Gene3D" id="3.30.540.10">
    <property type="entry name" value="Fructose-1,6-Bisphosphatase, subunit A, domain 1"/>
    <property type="match status" value="1"/>
</dbReference>
<sequence>MPTSDIRNFIAFAQEMAEASGAIIREAAGRINAFDSKGDDSPVTEIDRRVETELRRRIGEAFPEHGIQGEEFGAQATGADYVWVLDPIDGTKAFVAGIPVFGTLIALAHRGVPVLGVIDQPMTRERWIGADGFPTTLNGRRVATSGRTVLSEAVLSTSNIELYDPASLPVFEALRSSVHWCVYGGSCYAYGRLASGGIDVAIDRFTTPHDVLAHVPVIANAGGVITDWEGAPLTLHSSGRCLAAANPALHRAALDRIARRRPAGTPAA</sequence>
<dbReference type="Gene3D" id="3.40.190.80">
    <property type="match status" value="1"/>
</dbReference>
<dbReference type="PANTHER" id="PTHR20854:SF4">
    <property type="entry name" value="INOSITOL-1-MONOPHOSPHATASE-RELATED"/>
    <property type="match status" value="1"/>
</dbReference>
<dbReference type="InterPro" id="IPR000760">
    <property type="entry name" value="Inositol_monophosphatase-like"/>
</dbReference>
<keyword evidence="3" id="KW-1185">Reference proteome</keyword>
<dbReference type="PANTHER" id="PTHR20854">
    <property type="entry name" value="INOSITOL MONOPHOSPHATASE"/>
    <property type="match status" value="1"/>
</dbReference>
<name>A0ABW0F2W8_9HYPH</name>
<dbReference type="Proteomes" id="UP001595976">
    <property type="component" value="Unassembled WGS sequence"/>
</dbReference>
<protein>
    <submittedName>
        <fullName evidence="2">Inositol monophosphatase family protein</fullName>
    </submittedName>
</protein>
<comment type="similarity">
    <text evidence="1">Belongs to the inositol monophosphatase superfamily.</text>
</comment>
<dbReference type="RefSeq" id="WP_158446910.1">
    <property type="nucleotide sequence ID" value="NZ_JAOAOS010000002.1"/>
</dbReference>
<dbReference type="Pfam" id="PF00459">
    <property type="entry name" value="Inositol_P"/>
    <property type="match status" value="1"/>
</dbReference>
<reference evidence="3" key="1">
    <citation type="journal article" date="2019" name="Int. J. Syst. Evol. Microbiol.">
        <title>The Global Catalogue of Microorganisms (GCM) 10K type strain sequencing project: providing services to taxonomists for standard genome sequencing and annotation.</title>
        <authorList>
            <consortium name="The Broad Institute Genomics Platform"/>
            <consortium name="The Broad Institute Genome Sequencing Center for Infectious Disease"/>
            <person name="Wu L."/>
            <person name="Ma J."/>
        </authorList>
    </citation>
    <scope>NUCLEOTIDE SEQUENCE [LARGE SCALE GENOMIC DNA]</scope>
    <source>
        <strain evidence="3">CGMCC 1.15643</strain>
    </source>
</reference>
<comment type="caution">
    <text evidence="2">The sequence shown here is derived from an EMBL/GenBank/DDBJ whole genome shotgun (WGS) entry which is preliminary data.</text>
</comment>
<gene>
    <name evidence="2" type="ORF">ACFPK2_06100</name>
</gene>
<dbReference type="EMBL" id="JBHSLI010000002">
    <property type="protein sequence ID" value="MFC5292559.1"/>
    <property type="molecule type" value="Genomic_DNA"/>
</dbReference>
<dbReference type="SUPFAM" id="SSF56655">
    <property type="entry name" value="Carbohydrate phosphatase"/>
    <property type="match status" value="1"/>
</dbReference>
<organism evidence="2 3">
    <name type="scientific">Bosea minatitlanensis</name>
    <dbReference type="NCBI Taxonomy" id="128782"/>
    <lineage>
        <taxon>Bacteria</taxon>
        <taxon>Pseudomonadati</taxon>
        <taxon>Pseudomonadota</taxon>
        <taxon>Alphaproteobacteria</taxon>
        <taxon>Hyphomicrobiales</taxon>
        <taxon>Boseaceae</taxon>
        <taxon>Bosea</taxon>
    </lineage>
</organism>
<accession>A0ABW0F2W8</accession>